<protein>
    <recommendedName>
        <fullName evidence="3">Peptidyl-tRNA hydrolase</fullName>
    </recommendedName>
</protein>
<reference evidence="1 2" key="1">
    <citation type="journal article" date="2024" name="G3 (Bethesda)">
        <title>Genome assembly of Hibiscus sabdariffa L. provides insights into metabolisms of medicinal natural products.</title>
        <authorList>
            <person name="Kim T."/>
        </authorList>
    </citation>
    <scope>NUCLEOTIDE SEQUENCE [LARGE SCALE GENOMIC DNA]</scope>
    <source>
        <strain evidence="1">TK-2024</strain>
        <tissue evidence="1">Old leaves</tissue>
    </source>
</reference>
<name>A0ABR2QMX1_9ROSI</name>
<dbReference type="Gene3D" id="3.40.50.1470">
    <property type="entry name" value="Peptidyl-tRNA hydrolase"/>
    <property type="match status" value="1"/>
</dbReference>
<dbReference type="InterPro" id="IPR036416">
    <property type="entry name" value="Pept_tRNA_hydro_sf"/>
</dbReference>
<dbReference type="PROSITE" id="PS01195">
    <property type="entry name" value="PEPT_TRNA_HYDROL_1"/>
    <property type="match status" value="1"/>
</dbReference>
<proteinExistence type="inferred from homology"/>
<dbReference type="NCBIfam" id="TIGR00447">
    <property type="entry name" value="pth"/>
    <property type="match status" value="1"/>
</dbReference>
<comment type="caution">
    <text evidence="1">The sequence shown here is derived from an EMBL/GenBank/DDBJ whole genome shotgun (WGS) entry which is preliminary data.</text>
</comment>
<sequence>MWTNVFRISLALLSERMITRRCFCSLAPRPWLFVGLGNPGDKYKGTRHNVGFEMIDAFAEAQGIEVNSLNCKAIFGQGFVGDAPLLLAKPQTYMNLSGESTGALAAYYKLPLNRVIVFHDDMDLPCGVLRLQDKGGHGSHNGLKSVIYHFRGNREFARLRIGIGKPPGQMDPKAFLLQKFNVLAREQIDTALQEGVEGLKLLLSKGLTESARRLGCIIALILPSLFKVIWGEINFNFPQAKEEEEESERELLCSYYQVMWTNVFRIGGLSQVSWFQFLPVESELNSLPDKRIKGLHNPDEKIKVWLFIPGRHASVIDSAQSAVSRLRVVASGLWLAPGDSEEVAAALSQALRNRIESQTSLLGLMDQSEPWARKFNNQPYLTWPSPAHGPVHS</sequence>
<dbReference type="InterPro" id="IPR018171">
    <property type="entry name" value="Pept_tRNA_hydro_CS"/>
</dbReference>
<dbReference type="SUPFAM" id="SSF53178">
    <property type="entry name" value="Peptidyl-tRNA hydrolase-like"/>
    <property type="match status" value="1"/>
</dbReference>
<dbReference type="Proteomes" id="UP001396334">
    <property type="component" value="Unassembled WGS sequence"/>
</dbReference>
<keyword evidence="2" id="KW-1185">Reference proteome</keyword>
<gene>
    <name evidence="1" type="ORF">V6N11_024713</name>
</gene>
<evidence type="ECO:0000313" key="2">
    <source>
        <dbReference type="Proteomes" id="UP001396334"/>
    </source>
</evidence>
<dbReference type="InterPro" id="IPR001328">
    <property type="entry name" value="Pept_tRNA_hydro"/>
</dbReference>
<dbReference type="PANTHER" id="PTHR17224:SF4">
    <property type="entry name" value="PEPTIDYL-TRNA HYDROLASE, MITOCHONDRIAL"/>
    <property type="match status" value="1"/>
</dbReference>
<evidence type="ECO:0008006" key="3">
    <source>
        <dbReference type="Google" id="ProtNLM"/>
    </source>
</evidence>
<dbReference type="PROSITE" id="PS01196">
    <property type="entry name" value="PEPT_TRNA_HYDROL_2"/>
    <property type="match status" value="1"/>
</dbReference>
<evidence type="ECO:0000313" key="1">
    <source>
        <dbReference type="EMBL" id="KAK9002020.1"/>
    </source>
</evidence>
<dbReference type="EMBL" id="JBBPBN010000035">
    <property type="protein sequence ID" value="KAK9002020.1"/>
    <property type="molecule type" value="Genomic_DNA"/>
</dbReference>
<dbReference type="HAMAP" id="MF_00083">
    <property type="entry name" value="Pept_tRNA_hydro_bact"/>
    <property type="match status" value="1"/>
</dbReference>
<dbReference type="PANTHER" id="PTHR17224">
    <property type="entry name" value="PEPTIDYL-TRNA HYDROLASE"/>
    <property type="match status" value="1"/>
</dbReference>
<accession>A0ABR2QMX1</accession>
<dbReference type="Pfam" id="PF01195">
    <property type="entry name" value="Pept_tRNA_hydro"/>
    <property type="match status" value="1"/>
</dbReference>
<organism evidence="1 2">
    <name type="scientific">Hibiscus sabdariffa</name>
    <name type="common">roselle</name>
    <dbReference type="NCBI Taxonomy" id="183260"/>
    <lineage>
        <taxon>Eukaryota</taxon>
        <taxon>Viridiplantae</taxon>
        <taxon>Streptophyta</taxon>
        <taxon>Embryophyta</taxon>
        <taxon>Tracheophyta</taxon>
        <taxon>Spermatophyta</taxon>
        <taxon>Magnoliopsida</taxon>
        <taxon>eudicotyledons</taxon>
        <taxon>Gunneridae</taxon>
        <taxon>Pentapetalae</taxon>
        <taxon>rosids</taxon>
        <taxon>malvids</taxon>
        <taxon>Malvales</taxon>
        <taxon>Malvaceae</taxon>
        <taxon>Malvoideae</taxon>
        <taxon>Hibiscus</taxon>
    </lineage>
</organism>